<name>A0A0J1HG16_9GAMM</name>
<dbReference type="Proteomes" id="UP000035909">
    <property type="component" value="Unassembled WGS sequence"/>
</dbReference>
<accession>A0A0J1HG16</accession>
<dbReference type="EMBL" id="LDOU01000006">
    <property type="protein sequence ID" value="KLV10524.1"/>
    <property type="molecule type" value="Genomic_DNA"/>
</dbReference>
<evidence type="ECO:0000313" key="2">
    <source>
        <dbReference type="Proteomes" id="UP000035909"/>
    </source>
</evidence>
<evidence type="ECO:0000313" key="1">
    <source>
        <dbReference type="EMBL" id="KLV10524.1"/>
    </source>
</evidence>
<dbReference type="AlphaFoldDB" id="A0A0J1HG16"/>
<protein>
    <recommendedName>
        <fullName evidence="3">Lipoprotein</fullName>
    </recommendedName>
</protein>
<organism evidence="1 2">
    <name type="scientific">Photobacterium ganghwense</name>
    <dbReference type="NCBI Taxonomy" id="320778"/>
    <lineage>
        <taxon>Bacteria</taxon>
        <taxon>Pseudomonadati</taxon>
        <taxon>Pseudomonadota</taxon>
        <taxon>Gammaproteobacteria</taxon>
        <taxon>Vibrionales</taxon>
        <taxon>Vibrionaceae</taxon>
        <taxon>Photobacterium</taxon>
    </lineage>
</organism>
<sequence length="135" mass="15350">MKKRHAFLHWFIPGWVCSLVACSAEERLLFEDDALGSVYLISQSQGCQLSHESLKEKLTILINSAEKDLAPLKTIFHPTHPFVLENSQPPLLKIQQTATTGWQVSLTDSASWLFRFDHDTVTAYEYPQSLKISCE</sequence>
<proteinExistence type="predicted"/>
<dbReference type="PROSITE" id="PS51257">
    <property type="entry name" value="PROKAR_LIPOPROTEIN"/>
    <property type="match status" value="1"/>
</dbReference>
<gene>
    <name evidence="1" type="ORF">ABT57_08315</name>
</gene>
<comment type="caution">
    <text evidence="1">The sequence shown here is derived from an EMBL/GenBank/DDBJ whole genome shotgun (WGS) entry which is preliminary data.</text>
</comment>
<evidence type="ECO:0008006" key="3">
    <source>
        <dbReference type="Google" id="ProtNLM"/>
    </source>
</evidence>
<keyword evidence="2" id="KW-1185">Reference proteome</keyword>
<dbReference type="RefSeq" id="WP_047884689.1">
    <property type="nucleotide sequence ID" value="NZ_JAHRDW010000060.1"/>
</dbReference>
<reference evidence="1 2" key="1">
    <citation type="submission" date="2015-05" db="EMBL/GenBank/DDBJ databases">
        <title>Photobacterium galathea sp. nov.</title>
        <authorList>
            <person name="Machado H."/>
            <person name="Gram L."/>
        </authorList>
    </citation>
    <scope>NUCLEOTIDE SEQUENCE [LARGE SCALE GENOMIC DNA]</scope>
    <source>
        <strain evidence="1 2">DSM 22954</strain>
    </source>
</reference>
<dbReference type="PATRIC" id="fig|320778.3.peg.1805"/>